<keyword evidence="3" id="KW-1185">Reference proteome</keyword>
<feature type="transmembrane region" description="Helical" evidence="1">
    <location>
        <begin position="75"/>
        <end position="92"/>
    </location>
</feature>
<feature type="transmembrane region" description="Helical" evidence="1">
    <location>
        <begin position="192"/>
        <end position="216"/>
    </location>
</feature>
<feature type="transmembrane region" description="Helical" evidence="1">
    <location>
        <begin position="12"/>
        <end position="29"/>
    </location>
</feature>
<reference evidence="3" key="1">
    <citation type="submission" date="2016-10" db="EMBL/GenBank/DDBJ databases">
        <authorList>
            <person name="Varghese N."/>
            <person name="Submissions S."/>
        </authorList>
    </citation>
    <scope>NUCLEOTIDE SEQUENCE [LARGE SCALE GENOMIC DNA]</scope>
    <source>
        <strain evidence="3">BS3660</strain>
    </source>
</reference>
<keyword evidence="1" id="KW-0812">Transmembrane</keyword>
<evidence type="ECO:0008006" key="4">
    <source>
        <dbReference type="Google" id="ProtNLM"/>
    </source>
</evidence>
<dbReference type="Proteomes" id="UP000198542">
    <property type="component" value="Unassembled WGS sequence"/>
</dbReference>
<feature type="transmembrane region" description="Helical" evidence="1">
    <location>
        <begin position="161"/>
        <end position="180"/>
    </location>
</feature>
<name>A0A1H4KPB2_PSEJE</name>
<protein>
    <recommendedName>
        <fullName evidence="4">DUF2029 domain-containing protein</fullName>
    </recommendedName>
</protein>
<organism evidence="2 3">
    <name type="scientific">Pseudomonas jessenii</name>
    <dbReference type="NCBI Taxonomy" id="77298"/>
    <lineage>
        <taxon>Bacteria</taxon>
        <taxon>Pseudomonadati</taxon>
        <taxon>Pseudomonadota</taxon>
        <taxon>Gammaproteobacteria</taxon>
        <taxon>Pseudomonadales</taxon>
        <taxon>Pseudomonadaceae</taxon>
        <taxon>Pseudomonas</taxon>
    </lineage>
</organism>
<feature type="transmembrane region" description="Helical" evidence="1">
    <location>
        <begin position="133"/>
        <end position="154"/>
    </location>
</feature>
<feature type="transmembrane region" description="Helical" evidence="1">
    <location>
        <begin position="315"/>
        <end position="335"/>
    </location>
</feature>
<feature type="transmembrane region" description="Helical" evidence="1">
    <location>
        <begin position="355"/>
        <end position="375"/>
    </location>
</feature>
<accession>A0A1H4KPB2</accession>
<feature type="transmembrane region" description="Helical" evidence="1">
    <location>
        <begin position="228"/>
        <end position="246"/>
    </location>
</feature>
<keyword evidence="1" id="KW-0472">Membrane</keyword>
<sequence>MIFIKNNKLFSCLYLLAVIITIGVVYSLGFREAASQIAIAPERLRNFTFPIWEQHAFSQHGFLVFYSMEDYANKIAYSNHSTAYLFYMYALYKVEMYVQALPMRVTGAFLNIISLAGVTFFFLSRLVEKRLAFGQGLLILLSVVFMVSMPGFWISSARFNVDNTFPLIFAFQALAAFLIWKNRERSGAVMTVIVLFAVFSPISAALLGAALLVWACRSDGLDRRMCRLALVALVAAVAFYLPSPLISKALGFTSSNSGWLFRAGLDGDTTYFTNIVKSVLVPQFPRPFPTIAVPILFLVAQLACLRMIKRREPAGVAAPAGTSPLVGVSMFYYLLFSQYVMTSLLWPQAVAIHPYLYDYLLMAPVFVAIVLNFAFKPSPAALRFWALVLLFCISFHLQQVAQAKCQGCYYPGAWDASIKQP</sequence>
<evidence type="ECO:0000256" key="1">
    <source>
        <dbReference type="SAM" id="Phobius"/>
    </source>
</evidence>
<dbReference type="AlphaFoldDB" id="A0A1H4KPB2"/>
<evidence type="ECO:0000313" key="3">
    <source>
        <dbReference type="Proteomes" id="UP000198542"/>
    </source>
</evidence>
<feature type="transmembrane region" description="Helical" evidence="1">
    <location>
        <begin position="382"/>
        <end position="401"/>
    </location>
</feature>
<keyword evidence="1" id="KW-1133">Transmembrane helix</keyword>
<gene>
    <name evidence="2" type="ORF">SAMN04490187_1213</name>
</gene>
<feature type="transmembrane region" description="Helical" evidence="1">
    <location>
        <begin position="104"/>
        <end position="127"/>
    </location>
</feature>
<dbReference type="EMBL" id="FNTC01000002">
    <property type="protein sequence ID" value="SEB60086.1"/>
    <property type="molecule type" value="Genomic_DNA"/>
</dbReference>
<evidence type="ECO:0000313" key="2">
    <source>
        <dbReference type="EMBL" id="SEB60086.1"/>
    </source>
</evidence>
<proteinExistence type="predicted"/>